<evidence type="ECO:0000256" key="2">
    <source>
        <dbReference type="SAM" id="SignalP"/>
    </source>
</evidence>
<dbReference type="PROSITE" id="PS50835">
    <property type="entry name" value="IG_LIKE"/>
    <property type="match status" value="1"/>
</dbReference>
<dbReference type="InterPro" id="IPR036116">
    <property type="entry name" value="FN3_sf"/>
</dbReference>
<dbReference type="CDD" id="cd00063">
    <property type="entry name" value="FN3"/>
    <property type="match status" value="5"/>
</dbReference>
<dbReference type="PROSITE" id="PS51257">
    <property type="entry name" value="PROKAR_LIPOPROTEIN"/>
    <property type="match status" value="1"/>
</dbReference>
<dbReference type="InterPro" id="IPR013098">
    <property type="entry name" value="Ig_I-set"/>
</dbReference>
<dbReference type="SUPFAM" id="SSF48726">
    <property type="entry name" value="Immunoglobulin"/>
    <property type="match status" value="1"/>
</dbReference>
<dbReference type="FunFam" id="2.60.40.10:FF:000028">
    <property type="entry name" value="Neuronal cell adhesion molecule"/>
    <property type="match status" value="1"/>
</dbReference>
<dbReference type="SMART" id="SM00408">
    <property type="entry name" value="IGc2"/>
    <property type="match status" value="1"/>
</dbReference>
<dbReference type="STRING" id="188477.A0A433TG44"/>
<dbReference type="EMBL" id="RQTK01000387">
    <property type="protein sequence ID" value="RUS80501.1"/>
    <property type="molecule type" value="Genomic_DNA"/>
</dbReference>
<dbReference type="InterPro" id="IPR003961">
    <property type="entry name" value="FN3_dom"/>
</dbReference>
<dbReference type="Pfam" id="PF07679">
    <property type="entry name" value="I-set"/>
    <property type="match status" value="1"/>
</dbReference>
<feature type="domain" description="Fibronectin type-III" evidence="4">
    <location>
        <begin position="147"/>
        <end position="242"/>
    </location>
</feature>
<dbReference type="GO" id="GO:0016020">
    <property type="term" value="C:membrane"/>
    <property type="evidence" value="ECO:0007669"/>
    <property type="project" value="UniProtKB-SubCell"/>
</dbReference>
<dbReference type="InterPro" id="IPR050713">
    <property type="entry name" value="RTP_Phos/Ushers"/>
</dbReference>
<comment type="caution">
    <text evidence="5">The sequence shown here is derived from an EMBL/GenBank/DDBJ whole genome shotgun (WGS) entry which is preliminary data.</text>
</comment>
<feature type="signal peptide" evidence="2">
    <location>
        <begin position="1"/>
        <end position="20"/>
    </location>
</feature>
<dbReference type="AlphaFoldDB" id="A0A433TG44"/>
<dbReference type="PRINTS" id="PR00014">
    <property type="entry name" value="FNTYPEIII"/>
</dbReference>
<evidence type="ECO:0000313" key="5">
    <source>
        <dbReference type="EMBL" id="RUS80501.1"/>
    </source>
</evidence>
<dbReference type="PANTHER" id="PTHR46957:SF3">
    <property type="entry name" value="CYTOKINE RECEPTOR"/>
    <property type="match status" value="1"/>
</dbReference>
<dbReference type="SMART" id="SM00060">
    <property type="entry name" value="FN3"/>
    <property type="match status" value="5"/>
</dbReference>
<feature type="domain" description="Fibronectin type-III" evidence="4">
    <location>
        <begin position="27"/>
        <end position="141"/>
    </location>
</feature>
<evidence type="ECO:0000259" key="3">
    <source>
        <dbReference type="PROSITE" id="PS50835"/>
    </source>
</evidence>
<protein>
    <submittedName>
        <fullName evidence="5">Uncharacterized protein</fullName>
    </submittedName>
</protein>
<reference evidence="5 6" key="1">
    <citation type="submission" date="2019-01" db="EMBL/GenBank/DDBJ databases">
        <title>A draft genome assembly of the solar-powered sea slug Elysia chlorotica.</title>
        <authorList>
            <person name="Cai H."/>
            <person name="Li Q."/>
            <person name="Fang X."/>
            <person name="Li J."/>
            <person name="Curtis N.E."/>
            <person name="Altenburger A."/>
            <person name="Shibata T."/>
            <person name="Feng M."/>
            <person name="Maeda T."/>
            <person name="Schwartz J.A."/>
            <person name="Shigenobu S."/>
            <person name="Lundholm N."/>
            <person name="Nishiyama T."/>
            <person name="Yang H."/>
            <person name="Hasebe M."/>
            <person name="Li S."/>
            <person name="Pierce S.K."/>
            <person name="Wang J."/>
        </authorList>
    </citation>
    <scope>NUCLEOTIDE SEQUENCE [LARGE SCALE GENOMIC DNA]</scope>
    <source>
        <strain evidence="5">EC2010</strain>
        <tissue evidence="5">Whole organism of an adult</tissue>
    </source>
</reference>
<feature type="domain" description="Fibronectin type-III" evidence="4">
    <location>
        <begin position="573"/>
        <end position="666"/>
    </location>
</feature>
<dbReference type="InterPro" id="IPR013783">
    <property type="entry name" value="Ig-like_fold"/>
</dbReference>
<feature type="domain" description="Fibronectin type-III" evidence="4">
    <location>
        <begin position="244"/>
        <end position="340"/>
    </location>
</feature>
<dbReference type="SMART" id="SM00409">
    <property type="entry name" value="IG"/>
    <property type="match status" value="1"/>
</dbReference>
<organism evidence="5 6">
    <name type="scientific">Elysia chlorotica</name>
    <name type="common">Eastern emerald elysia</name>
    <name type="synonym">Sea slug</name>
    <dbReference type="NCBI Taxonomy" id="188477"/>
    <lineage>
        <taxon>Eukaryota</taxon>
        <taxon>Metazoa</taxon>
        <taxon>Spiralia</taxon>
        <taxon>Lophotrochozoa</taxon>
        <taxon>Mollusca</taxon>
        <taxon>Gastropoda</taxon>
        <taxon>Heterobranchia</taxon>
        <taxon>Euthyneura</taxon>
        <taxon>Panpulmonata</taxon>
        <taxon>Sacoglossa</taxon>
        <taxon>Placobranchoidea</taxon>
        <taxon>Plakobranchidae</taxon>
        <taxon>Elysia</taxon>
    </lineage>
</organism>
<feature type="domain" description="Fibronectin type-III" evidence="4">
    <location>
        <begin position="371"/>
        <end position="462"/>
    </location>
</feature>
<feature type="domain" description="Ig-like" evidence="3">
    <location>
        <begin position="464"/>
        <end position="558"/>
    </location>
</feature>
<name>A0A433TG44_ELYCH</name>
<dbReference type="InterPro" id="IPR036179">
    <property type="entry name" value="Ig-like_dom_sf"/>
</dbReference>
<accession>A0A433TG44</accession>
<keyword evidence="1" id="KW-0677">Repeat</keyword>
<sequence length="680" mass="76118">MDILRICIFLLLYVFIGCDAKWRQLTAPRRVNARVSSPYSIQVKWRDPGVRTRVKDGRRYILRYYSSETGSMHDQRAVENSTGTFALLKENVQEKFIRVSKRRAKLFGLSPATTYKIDVKVVKGRRSSPWSDVIEVTTLEEQIDESTVQNVTAVAVSSTSILLSWIQPEVTDDVMAYTLVTMLVNGRNRIKKAVVASNVTSYVVSKLRPNQPYCFRVQSMKMVGPHPMSRPVIAKPLTAKPSGLPHSLKLVSVNSSLVVVSWKPPNQRTRNGQLTGYKIAYKRKKSRRNEAQYVTVGNGQRNYQLTDVEPNTFYKVRVAAQNINGTGPFTKWKSVYVKPEESREEKNPLPLASIDSEGLDAHTNVSLSVSPPMDIKVVNKTGNDLFLRWSIPETPACCPLIGYRISVKKLNDSTVRTLTTRNPEAHISDLEPNTIYEVKVMAMNSAGESEPSSQLVSTAGFENPQIIRVEGAKVIEGKGTRLMCEAKGKPLPEIVWVHERSRRVVDKYDRFRPTDIYTRSNTFAASMTRISFLKVPRALRKDAGRYLCIARSGGKEVSAHINLEVEESEQAPAVSKIQAIPLSPSSVSVTWLPPLNYSDRIPYYQVSYRKLQGSDVARYKNVTRVGTELYELDHDTDYLVGVIAASASGLGEKGPEVKVTTLTNEGLEPVNILVTDVNET</sequence>
<keyword evidence="6" id="KW-1185">Reference proteome</keyword>
<dbReference type="InterPro" id="IPR003598">
    <property type="entry name" value="Ig_sub2"/>
</dbReference>
<keyword evidence="2" id="KW-0732">Signal</keyword>
<feature type="non-terminal residue" evidence="5">
    <location>
        <position position="680"/>
    </location>
</feature>
<dbReference type="Gene3D" id="2.60.40.10">
    <property type="entry name" value="Immunoglobulins"/>
    <property type="match status" value="6"/>
</dbReference>
<gene>
    <name evidence="5" type="ORF">EGW08_011722</name>
</gene>
<dbReference type="OrthoDB" id="6150124at2759"/>
<evidence type="ECO:0000256" key="1">
    <source>
        <dbReference type="ARBA" id="ARBA00022737"/>
    </source>
</evidence>
<dbReference type="PANTHER" id="PTHR46957">
    <property type="entry name" value="CYTOKINE RECEPTOR"/>
    <property type="match status" value="1"/>
</dbReference>
<evidence type="ECO:0000313" key="6">
    <source>
        <dbReference type="Proteomes" id="UP000271974"/>
    </source>
</evidence>
<dbReference type="InterPro" id="IPR007110">
    <property type="entry name" value="Ig-like_dom"/>
</dbReference>
<dbReference type="SUPFAM" id="SSF49265">
    <property type="entry name" value="Fibronectin type III"/>
    <property type="match status" value="3"/>
</dbReference>
<dbReference type="InterPro" id="IPR003599">
    <property type="entry name" value="Ig_sub"/>
</dbReference>
<dbReference type="PROSITE" id="PS50853">
    <property type="entry name" value="FN3"/>
    <property type="match status" value="5"/>
</dbReference>
<evidence type="ECO:0000259" key="4">
    <source>
        <dbReference type="PROSITE" id="PS50853"/>
    </source>
</evidence>
<dbReference type="Proteomes" id="UP000271974">
    <property type="component" value="Unassembled WGS sequence"/>
</dbReference>
<feature type="chain" id="PRO_5019171819" evidence="2">
    <location>
        <begin position="21"/>
        <end position="680"/>
    </location>
</feature>
<dbReference type="Pfam" id="PF00041">
    <property type="entry name" value="fn3"/>
    <property type="match status" value="5"/>
</dbReference>
<proteinExistence type="predicted"/>